<reference evidence="2 3" key="1">
    <citation type="submission" date="2023-02" db="EMBL/GenBank/DDBJ databases">
        <authorList>
            <person name="Mo P."/>
        </authorList>
    </citation>
    <scope>NUCLEOTIDE SEQUENCE [LARGE SCALE GENOMIC DNA]</scope>
    <source>
        <strain evidence="2 3">HUAS 3</strain>
    </source>
</reference>
<dbReference type="RefSeq" id="WP_275035342.1">
    <property type="nucleotide sequence ID" value="NZ_CP118615.1"/>
</dbReference>
<dbReference type="Proteomes" id="UP001219605">
    <property type="component" value="Chromosome"/>
</dbReference>
<keyword evidence="3" id="KW-1185">Reference proteome</keyword>
<proteinExistence type="predicted"/>
<feature type="compositionally biased region" description="Basic and acidic residues" evidence="1">
    <location>
        <begin position="1"/>
        <end position="18"/>
    </location>
</feature>
<accession>A0ABY7ZZN9</accession>
<name>A0ABY7ZZN9_9ACTN</name>
<evidence type="ECO:0000313" key="3">
    <source>
        <dbReference type="Proteomes" id="UP001219605"/>
    </source>
</evidence>
<gene>
    <name evidence="2" type="ORF">PVK37_19660</name>
</gene>
<evidence type="ECO:0000256" key="1">
    <source>
        <dbReference type="SAM" id="MobiDB-lite"/>
    </source>
</evidence>
<evidence type="ECO:0000313" key="2">
    <source>
        <dbReference type="EMBL" id="WDZ88276.1"/>
    </source>
</evidence>
<feature type="compositionally biased region" description="Low complexity" evidence="1">
    <location>
        <begin position="45"/>
        <end position="54"/>
    </location>
</feature>
<sequence length="95" mass="9872">MSDDDVRRVARSRADHLPGETAGGRVDATGVRPGRTGNSREAGPRRGTGTVTGVEDLPRSDLDLGDTATDGQAAEEAIGARPGESGGEIEDRTER</sequence>
<protein>
    <recommendedName>
        <fullName evidence="4">DUF5709 domain-containing protein</fullName>
    </recommendedName>
</protein>
<evidence type="ECO:0008006" key="4">
    <source>
        <dbReference type="Google" id="ProtNLM"/>
    </source>
</evidence>
<dbReference type="EMBL" id="CP118615">
    <property type="protein sequence ID" value="WDZ88276.1"/>
    <property type="molecule type" value="Genomic_DNA"/>
</dbReference>
<feature type="region of interest" description="Disordered" evidence="1">
    <location>
        <begin position="1"/>
        <end position="95"/>
    </location>
</feature>
<organism evidence="2 3">
    <name type="scientific">Micromonospora cathayae</name>
    <dbReference type="NCBI Taxonomy" id="3028804"/>
    <lineage>
        <taxon>Bacteria</taxon>
        <taxon>Bacillati</taxon>
        <taxon>Actinomycetota</taxon>
        <taxon>Actinomycetes</taxon>
        <taxon>Micromonosporales</taxon>
        <taxon>Micromonosporaceae</taxon>
        <taxon>Micromonospora</taxon>
    </lineage>
</organism>